<accession>A0A8T0V308</accession>
<dbReference type="Proteomes" id="UP000823388">
    <property type="component" value="Chromosome 3K"/>
</dbReference>
<feature type="transmembrane region" description="Helical" evidence="1">
    <location>
        <begin position="53"/>
        <end position="77"/>
    </location>
</feature>
<evidence type="ECO:0000313" key="3">
    <source>
        <dbReference type="Proteomes" id="UP000823388"/>
    </source>
</evidence>
<keyword evidence="3" id="KW-1185">Reference proteome</keyword>
<keyword evidence="1" id="KW-0472">Membrane</keyword>
<reference evidence="2" key="1">
    <citation type="submission" date="2020-05" db="EMBL/GenBank/DDBJ databases">
        <title>WGS assembly of Panicum virgatum.</title>
        <authorList>
            <person name="Lovell J.T."/>
            <person name="Jenkins J."/>
            <person name="Shu S."/>
            <person name="Juenger T.E."/>
            <person name="Schmutz J."/>
        </authorList>
    </citation>
    <scope>NUCLEOTIDE SEQUENCE</scope>
    <source>
        <strain evidence="2">AP13</strain>
    </source>
</reference>
<organism evidence="2 3">
    <name type="scientific">Panicum virgatum</name>
    <name type="common">Blackwell switchgrass</name>
    <dbReference type="NCBI Taxonomy" id="38727"/>
    <lineage>
        <taxon>Eukaryota</taxon>
        <taxon>Viridiplantae</taxon>
        <taxon>Streptophyta</taxon>
        <taxon>Embryophyta</taxon>
        <taxon>Tracheophyta</taxon>
        <taxon>Spermatophyta</taxon>
        <taxon>Magnoliopsida</taxon>
        <taxon>Liliopsida</taxon>
        <taxon>Poales</taxon>
        <taxon>Poaceae</taxon>
        <taxon>PACMAD clade</taxon>
        <taxon>Panicoideae</taxon>
        <taxon>Panicodae</taxon>
        <taxon>Paniceae</taxon>
        <taxon>Panicinae</taxon>
        <taxon>Panicum</taxon>
        <taxon>Panicum sect. Hiantes</taxon>
    </lineage>
</organism>
<keyword evidence="1" id="KW-0812">Transmembrane</keyword>
<evidence type="ECO:0000256" key="1">
    <source>
        <dbReference type="SAM" id="Phobius"/>
    </source>
</evidence>
<proteinExistence type="predicted"/>
<gene>
    <name evidence="2" type="ORF">PVAP13_3KG249054</name>
</gene>
<evidence type="ECO:0000313" key="2">
    <source>
        <dbReference type="EMBL" id="KAG2628635.1"/>
    </source>
</evidence>
<dbReference type="EMBL" id="CM029041">
    <property type="protein sequence ID" value="KAG2628635.1"/>
    <property type="molecule type" value="Genomic_DNA"/>
</dbReference>
<comment type="caution">
    <text evidence="2">The sequence shown here is derived from an EMBL/GenBank/DDBJ whole genome shotgun (WGS) entry which is preliminary data.</text>
</comment>
<protein>
    <submittedName>
        <fullName evidence="2">Uncharacterized protein</fullName>
    </submittedName>
</protein>
<dbReference type="AlphaFoldDB" id="A0A8T0V308"/>
<keyword evidence="1" id="KW-1133">Transmembrane helix</keyword>
<sequence>MSQYIYNFDLMRLCYHSGLHCDLSLHIIECFFRQLGAHQFTFLQKRYCTNRKFFLTCLFQFSHYGLHLGAPIIVISLSHYELVRI</sequence>
<name>A0A8T0V308_PANVG</name>